<sequence length="112" mass="12143">MASDRNTVAFLIDQLAAAGDVSAKPMFGEYGVYCDGRMVAMICDDQLFLKPTPGGRAFAGAIDEAPPYPGAKPCLVVDADRWDDAEWMADLIRISTAELPMPKPKKPKPKKV</sequence>
<feature type="domain" description="TfoX N-terminal" evidence="1">
    <location>
        <begin position="13"/>
        <end position="97"/>
    </location>
</feature>
<dbReference type="RefSeq" id="WP_107952178.1">
    <property type="nucleotide sequence ID" value="NZ_QAYE01000001.1"/>
</dbReference>
<evidence type="ECO:0000259" key="1">
    <source>
        <dbReference type="Pfam" id="PF04993"/>
    </source>
</evidence>
<dbReference type="SUPFAM" id="SSF159894">
    <property type="entry name" value="YgaC/TfoX-N like"/>
    <property type="match status" value="1"/>
</dbReference>
<dbReference type="InterPro" id="IPR007076">
    <property type="entry name" value="TfoX_N"/>
</dbReference>
<organism evidence="2 3">
    <name type="scientific">Sphingomonas faeni</name>
    <dbReference type="NCBI Taxonomy" id="185950"/>
    <lineage>
        <taxon>Bacteria</taxon>
        <taxon>Pseudomonadati</taxon>
        <taxon>Pseudomonadota</taxon>
        <taxon>Alphaproteobacteria</taxon>
        <taxon>Sphingomonadales</taxon>
        <taxon>Sphingomonadaceae</taxon>
        <taxon>Sphingomonas</taxon>
    </lineage>
</organism>
<dbReference type="Pfam" id="PF04993">
    <property type="entry name" value="TfoX_N"/>
    <property type="match status" value="1"/>
</dbReference>
<evidence type="ECO:0000313" key="3">
    <source>
        <dbReference type="Proteomes" id="UP000244013"/>
    </source>
</evidence>
<evidence type="ECO:0000313" key="2">
    <source>
        <dbReference type="EMBL" id="PTW49147.1"/>
    </source>
</evidence>
<dbReference type="OrthoDB" id="1524907at2"/>
<gene>
    <name evidence="2" type="ORF">C8J25_101652</name>
</gene>
<comment type="caution">
    <text evidence="2">The sequence shown here is derived from an EMBL/GenBank/DDBJ whole genome shotgun (WGS) entry which is preliminary data.</text>
</comment>
<name>A0A2T5UCB1_9SPHN</name>
<dbReference type="AlphaFoldDB" id="A0A2T5UCB1"/>
<dbReference type="EMBL" id="QAYE01000001">
    <property type="protein sequence ID" value="PTW49147.1"/>
    <property type="molecule type" value="Genomic_DNA"/>
</dbReference>
<dbReference type="GeneID" id="91004734"/>
<protein>
    <submittedName>
        <fullName evidence="2">TfoX/Sxy family transcriptional regulator of competence genes</fullName>
    </submittedName>
</protein>
<reference evidence="2 3" key="1">
    <citation type="submission" date="2018-04" db="EMBL/GenBank/DDBJ databases">
        <title>Genomic Encyclopedia of Type Strains, Phase III (KMG-III): the genomes of soil and plant-associated and newly described type strains.</title>
        <authorList>
            <person name="Whitman W."/>
        </authorList>
    </citation>
    <scope>NUCLEOTIDE SEQUENCE [LARGE SCALE GENOMIC DNA]</scope>
    <source>
        <strain evidence="2 3">MA-olki</strain>
    </source>
</reference>
<accession>A0A2T5UCB1</accession>
<dbReference type="Proteomes" id="UP000244013">
    <property type="component" value="Unassembled WGS sequence"/>
</dbReference>
<proteinExistence type="predicted"/>
<dbReference type="Gene3D" id="3.30.1460.30">
    <property type="entry name" value="YgaC/TfoX-N like chaperone"/>
    <property type="match status" value="1"/>
</dbReference>